<accession>J3PGG7</accession>
<dbReference type="Proteomes" id="UP000006039">
    <property type="component" value="Unassembled WGS sequence"/>
</dbReference>
<keyword evidence="3" id="KW-1185">Reference proteome</keyword>
<reference evidence="1" key="2">
    <citation type="submission" date="2010-07" db="EMBL/GenBank/DDBJ databases">
        <authorList>
            <consortium name="The Broad Institute Genome Sequencing Platform"/>
            <consortium name="Broad Institute Genome Sequencing Center for Infectious Disease"/>
            <person name="Ma L.-J."/>
            <person name="Dead R."/>
            <person name="Young S."/>
            <person name="Zeng Q."/>
            <person name="Koehrsen M."/>
            <person name="Alvarado L."/>
            <person name="Berlin A."/>
            <person name="Chapman S.B."/>
            <person name="Chen Z."/>
            <person name="Freedman E."/>
            <person name="Gellesch M."/>
            <person name="Goldberg J."/>
            <person name="Griggs A."/>
            <person name="Gujja S."/>
            <person name="Heilman E.R."/>
            <person name="Heiman D."/>
            <person name="Hepburn T."/>
            <person name="Howarth C."/>
            <person name="Jen D."/>
            <person name="Larson L."/>
            <person name="Mehta T."/>
            <person name="Neiman D."/>
            <person name="Pearson M."/>
            <person name="Roberts A."/>
            <person name="Saif S."/>
            <person name="Shea T."/>
            <person name="Shenoy N."/>
            <person name="Sisk P."/>
            <person name="Stolte C."/>
            <person name="Sykes S."/>
            <person name="Walk T."/>
            <person name="White J."/>
            <person name="Yandava C."/>
            <person name="Haas B."/>
            <person name="Nusbaum C."/>
            <person name="Birren B."/>
        </authorList>
    </citation>
    <scope>NUCLEOTIDE SEQUENCE</scope>
    <source>
        <strain evidence="1">R3-111a-1</strain>
    </source>
</reference>
<dbReference type="HOGENOM" id="CLU_2158571_0_0_1"/>
<organism evidence="1">
    <name type="scientific">Gaeumannomyces tritici (strain R3-111a-1)</name>
    <name type="common">Wheat and barley take-all root rot fungus</name>
    <name type="synonym">Gaeumannomyces graminis var. tritici</name>
    <dbReference type="NCBI Taxonomy" id="644352"/>
    <lineage>
        <taxon>Eukaryota</taxon>
        <taxon>Fungi</taxon>
        <taxon>Dikarya</taxon>
        <taxon>Ascomycota</taxon>
        <taxon>Pezizomycotina</taxon>
        <taxon>Sordariomycetes</taxon>
        <taxon>Sordariomycetidae</taxon>
        <taxon>Magnaporthales</taxon>
        <taxon>Magnaporthaceae</taxon>
        <taxon>Gaeumannomyces</taxon>
    </lineage>
</organism>
<dbReference type="RefSeq" id="XP_009228757.1">
    <property type="nucleotide sequence ID" value="XM_009230493.1"/>
</dbReference>
<dbReference type="AlphaFoldDB" id="J3PGG7"/>
<dbReference type="GeneID" id="20353050"/>
<evidence type="ECO:0000313" key="3">
    <source>
        <dbReference type="Proteomes" id="UP000006039"/>
    </source>
</evidence>
<dbReference type="EMBL" id="GL385403">
    <property type="protein sequence ID" value="EJT69709.1"/>
    <property type="molecule type" value="Genomic_DNA"/>
</dbReference>
<reference evidence="2" key="5">
    <citation type="submission" date="2018-04" db="UniProtKB">
        <authorList>
            <consortium name="EnsemblFungi"/>
        </authorList>
    </citation>
    <scope>IDENTIFICATION</scope>
    <source>
        <strain evidence="2">R3-111a-1</strain>
    </source>
</reference>
<evidence type="ECO:0000313" key="2">
    <source>
        <dbReference type="EnsemblFungi" id="EJT69709"/>
    </source>
</evidence>
<reference evidence="2" key="4">
    <citation type="journal article" date="2015" name="G3 (Bethesda)">
        <title>Genome sequences of three phytopathogenic species of the Magnaporthaceae family of fungi.</title>
        <authorList>
            <person name="Okagaki L.H."/>
            <person name="Nunes C.C."/>
            <person name="Sailsbery J."/>
            <person name="Clay B."/>
            <person name="Brown D."/>
            <person name="John T."/>
            <person name="Oh Y."/>
            <person name="Young N."/>
            <person name="Fitzgerald M."/>
            <person name="Haas B.J."/>
            <person name="Zeng Q."/>
            <person name="Young S."/>
            <person name="Adiconis X."/>
            <person name="Fan L."/>
            <person name="Levin J.Z."/>
            <person name="Mitchell T.K."/>
            <person name="Okubara P.A."/>
            <person name="Farman M.L."/>
            <person name="Kohn L.M."/>
            <person name="Birren B."/>
            <person name="Ma L.-J."/>
            <person name="Dean R.A."/>
        </authorList>
    </citation>
    <scope>NUCLEOTIDE SEQUENCE</scope>
    <source>
        <strain evidence="2">R3-111a-1</strain>
    </source>
</reference>
<gene>
    <name evidence="2" type="primary">20353050</name>
    <name evidence="1" type="ORF">GGTG_12592</name>
</gene>
<protein>
    <submittedName>
        <fullName evidence="1 2">Uncharacterized protein</fullName>
    </submittedName>
</protein>
<reference evidence="1" key="3">
    <citation type="submission" date="2010-09" db="EMBL/GenBank/DDBJ databases">
        <title>Annotation of Gaeumannomyces graminis var. tritici R3-111a-1.</title>
        <authorList>
            <consortium name="The Broad Institute Genome Sequencing Platform"/>
            <person name="Ma L.-J."/>
            <person name="Dead R."/>
            <person name="Young S.K."/>
            <person name="Zeng Q."/>
            <person name="Gargeya S."/>
            <person name="Fitzgerald M."/>
            <person name="Haas B."/>
            <person name="Abouelleil A."/>
            <person name="Alvarado L."/>
            <person name="Arachchi H.M."/>
            <person name="Berlin A."/>
            <person name="Brown A."/>
            <person name="Chapman S.B."/>
            <person name="Chen Z."/>
            <person name="Dunbar C."/>
            <person name="Freedman E."/>
            <person name="Gearin G."/>
            <person name="Gellesch M."/>
            <person name="Goldberg J."/>
            <person name="Griggs A."/>
            <person name="Gujja S."/>
            <person name="Heiman D."/>
            <person name="Howarth C."/>
            <person name="Larson L."/>
            <person name="Lui A."/>
            <person name="MacDonald P.J.P."/>
            <person name="Mehta T."/>
            <person name="Montmayeur A."/>
            <person name="Murphy C."/>
            <person name="Neiman D."/>
            <person name="Pearson M."/>
            <person name="Priest M."/>
            <person name="Roberts A."/>
            <person name="Saif S."/>
            <person name="Shea T."/>
            <person name="Shenoy N."/>
            <person name="Sisk P."/>
            <person name="Stolte C."/>
            <person name="Sykes S."/>
            <person name="Yandava C."/>
            <person name="Wortman J."/>
            <person name="Nusbaum C."/>
            <person name="Birren B."/>
        </authorList>
    </citation>
    <scope>NUCLEOTIDE SEQUENCE</scope>
    <source>
        <strain evidence="1">R3-111a-1</strain>
    </source>
</reference>
<reference evidence="3" key="1">
    <citation type="submission" date="2010-07" db="EMBL/GenBank/DDBJ databases">
        <title>The genome sequence of Gaeumannomyces graminis var. tritici strain R3-111a-1.</title>
        <authorList>
            <consortium name="The Broad Institute Genome Sequencing Platform"/>
            <person name="Ma L.-J."/>
            <person name="Dead R."/>
            <person name="Young S."/>
            <person name="Zeng Q."/>
            <person name="Koehrsen M."/>
            <person name="Alvarado L."/>
            <person name="Berlin A."/>
            <person name="Chapman S.B."/>
            <person name="Chen Z."/>
            <person name="Freedman E."/>
            <person name="Gellesch M."/>
            <person name="Goldberg J."/>
            <person name="Griggs A."/>
            <person name="Gujja S."/>
            <person name="Heilman E.R."/>
            <person name="Heiman D."/>
            <person name="Hepburn T."/>
            <person name="Howarth C."/>
            <person name="Jen D."/>
            <person name="Larson L."/>
            <person name="Mehta T."/>
            <person name="Neiman D."/>
            <person name="Pearson M."/>
            <person name="Roberts A."/>
            <person name="Saif S."/>
            <person name="Shea T."/>
            <person name="Shenoy N."/>
            <person name="Sisk P."/>
            <person name="Stolte C."/>
            <person name="Sykes S."/>
            <person name="Walk T."/>
            <person name="White J."/>
            <person name="Yandava C."/>
            <person name="Haas B."/>
            <person name="Nusbaum C."/>
            <person name="Birren B."/>
        </authorList>
    </citation>
    <scope>NUCLEOTIDE SEQUENCE [LARGE SCALE GENOMIC DNA]</scope>
    <source>
        <strain evidence="3">R3-111a-1</strain>
    </source>
</reference>
<evidence type="ECO:0000313" key="1">
    <source>
        <dbReference type="EMBL" id="EJT69709.1"/>
    </source>
</evidence>
<dbReference type="EnsemblFungi" id="EJT69709">
    <property type="protein sequence ID" value="EJT69709"/>
    <property type="gene ID" value="GGTG_12592"/>
</dbReference>
<dbReference type="VEuPathDB" id="FungiDB:GGTG_12592"/>
<proteinExistence type="predicted"/>
<sequence>MVQGLAHPNSAQLVQLMPGWALALERFLLTLAPKSEGLVSVPGISSPKPFKLTRSQTILKDRSRNARVSGSGFAGGAIAVVPLGRKPIPVALKGQKRHYAHFKAAAIAHYN</sequence>
<name>J3PGG7_GAET3</name>